<evidence type="ECO:0000313" key="2">
    <source>
        <dbReference type="EMBL" id="UJG40308.1"/>
    </source>
</evidence>
<gene>
    <name evidence="2" type="ORF">K9W45_10760</name>
</gene>
<evidence type="ECO:0000256" key="1">
    <source>
        <dbReference type="SAM" id="Phobius"/>
    </source>
</evidence>
<keyword evidence="1" id="KW-0472">Membrane</keyword>
<sequence length="177" mass="19282">MVYKEQSGISNFFESYGRAIIYILISIVYNIIGFGLVVGGFFLFDFTALLALIGGDFSVLLDPTAFFGNVASIIGFVLIILGFLFIMIGGFAAFIFTATRGPKFSKKVSFFGAFGGALKILLGFIIFLVILIGLSIGSLYIPVPIVVIIINFFVYILGALTPFAMLFRIVDHITDKV</sequence>
<feature type="transmembrane region" description="Helical" evidence="1">
    <location>
        <begin position="108"/>
        <end position="134"/>
    </location>
</feature>
<proteinExistence type="predicted"/>
<protein>
    <submittedName>
        <fullName evidence="2">Uncharacterized protein</fullName>
    </submittedName>
</protein>
<keyword evidence="1" id="KW-1133">Transmembrane helix</keyword>
<dbReference type="Proteomes" id="UP001201020">
    <property type="component" value="Chromosome"/>
</dbReference>
<feature type="transmembrane region" description="Helical" evidence="1">
    <location>
        <begin position="20"/>
        <end position="53"/>
    </location>
</feature>
<dbReference type="AlphaFoldDB" id="A0A9Y1BJQ6"/>
<dbReference type="EMBL" id="CP084166">
    <property type="protein sequence ID" value="UJG40308.1"/>
    <property type="molecule type" value="Genomic_DNA"/>
</dbReference>
<feature type="transmembrane region" description="Helical" evidence="1">
    <location>
        <begin position="73"/>
        <end position="96"/>
    </location>
</feature>
<feature type="transmembrane region" description="Helical" evidence="1">
    <location>
        <begin position="140"/>
        <end position="167"/>
    </location>
</feature>
<reference evidence="2" key="1">
    <citation type="journal article" date="2022" name="Nat. Microbiol.">
        <title>Unique mobile elements and scalable gene flow at the prokaryote-eukaryote boundary revealed by circularized Asgard archaea genomes.</title>
        <authorList>
            <person name="Wu F."/>
            <person name="Speth D.R."/>
            <person name="Philosof A."/>
            <person name="Cremiere A."/>
            <person name="Narayanan A."/>
            <person name="Barco R.A."/>
            <person name="Connon S.A."/>
            <person name="Amend J.P."/>
            <person name="Antoshechkin I.A."/>
            <person name="Orphan V.J."/>
        </authorList>
    </citation>
    <scope>NUCLEOTIDE SEQUENCE</scope>
    <source>
        <strain evidence="2">PM71</strain>
    </source>
</reference>
<keyword evidence="1" id="KW-0812">Transmembrane</keyword>
<name>A0A9Y1BJQ6_9ARCH</name>
<accession>A0A9Y1BJQ6</accession>
<organism evidence="2">
    <name type="scientific">Candidatus Heimdallarchaeum aukensis</name>
    <dbReference type="NCBI Taxonomy" id="2876573"/>
    <lineage>
        <taxon>Archaea</taxon>
        <taxon>Promethearchaeati</taxon>
        <taxon>Candidatus Heimdallarchaeota</taxon>
        <taxon>Candidatus Heimdallarchaeia (ex Rinke et al. 2021) (nom. nud.)</taxon>
        <taxon>Candidatus Heimdallarchaeales</taxon>
        <taxon>Candidatus Heimdallarchaeaceae</taxon>
        <taxon>Candidatus Heimdallarchaeum</taxon>
    </lineage>
</organism>